<feature type="DNA-binding region" description="H-T-H motif" evidence="4">
    <location>
        <begin position="32"/>
        <end position="51"/>
    </location>
</feature>
<dbReference type="InterPro" id="IPR009057">
    <property type="entry name" value="Homeodomain-like_sf"/>
</dbReference>
<dbReference type="InterPro" id="IPR001647">
    <property type="entry name" value="HTH_TetR"/>
</dbReference>
<keyword evidence="3" id="KW-0804">Transcription</keyword>
<evidence type="ECO:0000313" key="7">
    <source>
        <dbReference type="Proteomes" id="UP000316541"/>
    </source>
</evidence>
<evidence type="ECO:0000256" key="4">
    <source>
        <dbReference type="PROSITE-ProRule" id="PRU00335"/>
    </source>
</evidence>
<dbReference type="GO" id="GO:0000976">
    <property type="term" value="F:transcription cis-regulatory region binding"/>
    <property type="evidence" value="ECO:0007669"/>
    <property type="project" value="TreeGrafter"/>
</dbReference>
<reference evidence="6 7" key="1">
    <citation type="submission" date="2019-07" db="EMBL/GenBank/DDBJ databases">
        <title>Microbispora hainanensis DSM 45428.</title>
        <authorList>
            <person name="Thawai C."/>
        </authorList>
    </citation>
    <scope>NUCLEOTIDE SEQUENCE [LARGE SCALE GENOMIC DNA]</scope>
    <source>
        <strain evidence="6 7">DSM 45428</strain>
    </source>
</reference>
<evidence type="ECO:0000256" key="3">
    <source>
        <dbReference type="ARBA" id="ARBA00023163"/>
    </source>
</evidence>
<sequence length="203" mass="22201">MTRKPRTDAEHNRRHLLAVARAAFAADGLDLPMHEIARRAGLGVATVYRHFPSRQDLVAAVLAEQVTVCRAQMRAALDDPDPWRALRATIRRFADHQVRHRGLNQALLGSHPAGATIAGQRRAQVRRLERLIERARSAGHVRPELSFEDVRIGLVAIASLRADSPERTAAAVRRLTDLLVAGMAAPAREAGQSLTSSATHSTC</sequence>
<dbReference type="PANTHER" id="PTHR30055">
    <property type="entry name" value="HTH-TYPE TRANSCRIPTIONAL REGULATOR RUTR"/>
    <property type="match status" value="1"/>
</dbReference>
<organism evidence="6 7">
    <name type="scientific">Microbispora hainanensis</name>
    <dbReference type="NCBI Taxonomy" id="568844"/>
    <lineage>
        <taxon>Bacteria</taxon>
        <taxon>Bacillati</taxon>
        <taxon>Actinomycetota</taxon>
        <taxon>Actinomycetes</taxon>
        <taxon>Streptosporangiales</taxon>
        <taxon>Streptosporangiaceae</taxon>
        <taxon>Microbispora</taxon>
    </lineage>
</organism>
<keyword evidence="2 4" id="KW-0238">DNA-binding</keyword>
<evidence type="ECO:0000256" key="2">
    <source>
        <dbReference type="ARBA" id="ARBA00023125"/>
    </source>
</evidence>
<dbReference type="InterPro" id="IPR049445">
    <property type="entry name" value="TetR_SbtR-like_C"/>
</dbReference>
<evidence type="ECO:0000256" key="1">
    <source>
        <dbReference type="ARBA" id="ARBA00023015"/>
    </source>
</evidence>
<proteinExistence type="predicted"/>
<dbReference type="Gene3D" id="1.10.357.10">
    <property type="entry name" value="Tetracycline Repressor, domain 2"/>
    <property type="match status" value="1"/>
</dbReference>
<keyword evidence="1" id="KW-0805">Transcription regulation</keyword>
<dbReference type="SUPFAM" id="SSF46689">
    <property type="entry name" value="Homeodomain-like"/>
    <property type="match status" value="1"/>
</dbReference>
<dbReference type="SUPFAM" id="SSF48498">
    <property type="entry name" value="Tetracyclin repressor-like, C-terminal domain"/>
    <property type="match status" value="1"/>
</dbReference>
<protein>
    <submittedName>
        <fullName evidence="6">TetR/AcrR family transcriptional regulator</fullName>
    </submittedName>
</protein>
<dbReference type="PANTHER" id="PTHR30055:SF234">
    <property type="entry name" value="HTH-TYPE TRANSCRIPTIONAL REGULATOR BETI"/>
    <property type="match status" value="1"/>
</dbReference>
<gene>
    <name evidence="6" type="ORF">FLX08_28895</name>
</gene>
<accession>A0A544YLA8</accession>
<name>A0A544YLA8_9ACTN</name>
<dbReference type="EMBL" id="VIRM01000044">
    <property type="protein sequence ID" value="TQS17571.1"/>
    <property type="molecule type" value="Genomic_DNA"/>
</dbReference>
<comment type="caution">
    <text evidence="6">The sequence shown here is derived from an EMBL/GenBank/DDBJ whole genome shotgun (WGS) entry which is preliminary data.</text>
</comment>
<dbReference type="GO" id="GO:0003700">
    <property type="term" value="F:DNA-binding transcription factor activity"/>
    <property type="evidence" value="ECO:0007669"/>
    <property type="project" value="TreeGrafter"/>
</dbReference>
<dbReference type="PRINTS" id="PR00455">
    <property type="entry name" value="HTHTETR"/>
</dbReference>
<dbReference type="RefSeq" id="WP_142623363.1">
    <property type="nucleotide sequence ID" value="NZ_VIRM01000044.1"/>
</dbReference>
<dbReference type="AlphaFoldDB" id="A0A544YLA8"/>
<dbReference type="InterPro" id="IPR036271">
    <property type="entry name" value="Tet_transcr_reg_TetR-rel_C_sf"/>
</dbReference>
<dbReference type="Pfam" id="PF21597">
    <property type="entry name" value="TetR_C_43"/>
    <property type="match status" value="1"/>
</dbReference>
<feature type="domain" description="HTH tetR-type" evidence="5">
    <location>
        <begin position="10"/>
        <end position="69"/>
    </location>
</feature>
<dbReference type="PROSITE" id="PS50977">
    <property type="entry name" value="HTH_TETR_2"/>
    <property type="match status" value="1"/>
</dbReference>
<dbReference type="Pfam" id="PF00440">
    <property type="entry name" value="TetR_N"/>
    <property type="match status" value="1"/>
</dbReference>
<evidence type="ECO:0000259" key="5">
    <source>
        <dbReference type="PROSITE" id="PS50977"/>
    </source>
</evidence>
<dbReference type="InterPro" id="IPR050109">
    <property type="entry name" value="HTH-type_TetR-like_transc_reg"/>
</dbReference>
<dbReference type="Proteomes" id="UP000316541">
    <property type="component" value="Unassembled WGS sequence"/>
</dbReference>
<evidence type="ECO:0000313" key="6">
    <source>
        <dbReference type="EMBL" id="TQS17571.1"/>
    </source>
</evidence>